<keyword evidence="4" id="KW-0175">Coiled coil</keyword>
<evidence type="ECO:0000256" key="1">
    <source>
        <dbReference type="ARBA" id="ARBA00005234"/>
    </source>
</evidence>
<dbReference type="Proteomes" id="UP000326396">
    <property type="component" value="Linkage Group LG8"/>
</dbReference>
<keyword evidence="7" id="KW-1185">Reference proteome</keyword>
<feature type="coiled-coil region" evidence="4">
    <location>
        <begin position="189"/>
        <end position="216"/>
    </location>
</feature>
<feature type="domain" description="Ubiquitin-like protease family profile" evidence="5">
    <location>
        <begin position="584"/>
        <end position="720"/>
    </location>
</feature>
<comment type="similarity">
    <text evidence="1">Belongs to the peptidase C48 family.</text>
</comment>
<keyword evidence="3" id="KW-0378">Hydrolase</keyword>
<dbReference type="InterPro" id="IPR038765">
    <property type="entry name" value="Papain-like_cys_pep_sf"/>
</dbReference>
<name>A0A5N6LSE0_9ASTR</name>
<evidence type="ECO:0000313" key="7">
    <source>
        <dbReference type="Proteomes" id="UP000326396"/>
    </source>
</evidence>
<dbReference type="EMBL" id="SZYD01000018">
    <property type="protein sequence ID" value="KAD2804489.1"/>
    <property type="molecule type" value="Genomic_DNA"/>
</dbReference>
<dbReference type="OrthoDB" id="1749738at2759"/>
<dbReference type="Pfam" id="PF02902">
    <property type="entry name" value="Peptidase_C48"/>
    <property type="match status" value="1"/>
</dbReference>
<dbReference type="SUPFAM" id="SSF54001">
    <property type="entry name" value="Cysteine proteinases"/>
    <property type="match status" value="1"/>
</dbReference>
<comment type="caution">
    <text evidence="6">The sequence shown here is derived from an EMBL/GenBank/DDBJ whole genome shotgun (WGS) entry which is preliminary data.</text>
</comment>
<sequence length="752" mass="85933">MEGSLQSDLVVAFEIVARIMSSKDESVLFEIDFIVLFLTTMVECTVTGKCKMQILNMISEVENFKDINWSGYVVDKLRHCKNNWNRMNKSSYFTGGLTILTLLYVDSFTCPGINIDTKQMPVEFWTTQMLKIRERLEIENGGFGLGELRSMCNVIEEPGKNMQKSGEKLQALEETPRPRRRLFTISDQISSIDKKLNDFANEKQKLEKQLDTLYNIYFERVDTKRLLEKYEKMWADTPKWSNKEESNKECLDATPKIKSVVEAVMKTHGGDNSPNSGIEGLSAIDRSKGECFEVINIMDNSAPSKLVGIIERTPEKDEWGQRTWILDEENASIPTFSLGLTQEKEEKGKTKTDKIDEMINASIPSFSLGLTQETQDKGKTKTDKIDEMINASIPSFSLGLTQETQDKGKNKTFKSDDLIDASIPRFSLGFTQETPKKAHGDDEDLITGNDQEKTHKMCGKGDNEVFSIPLGEEHVHKKENVALLNKPTRAKIISEALRHVIFEDASGTQVEAQLFQSVMIGRQLYTSVVDSWAVVLNFEEKKRSPDSPHRLFCDTKVIVSPRCSNNCLKPIYLCYHENQHMLRVVGRNEKLLDLRKYDLIFFPIIEAGHFYLVVLAVTIIDNMVEEDSLVGLKDDTDFFEKDTSFKVKQIFEEYLEHVHHPKLSELKTQVPVKLKLPWATKKNVTDCGVFVMRHMEMYMGKGGKSFDCGFSKNHFKRTSQIKTLRKKYATRILLLDANNLKHVVIERAFDVS</sequence>
<keyword evidence="2" id="KW-0645">Protease</keyword>
<reference evidence="6 7" key="1">
    <citation type="submission" date="2019-05" db="EMBL/GenBank/DDBJ databases">
        <title>Mikania micrantha, genome provides insights into the molecular mechanism of rapid growth.</title>
        <authorList>
            <person name="Liu B."/>
        </authorList>
    </citation>
    <scope>NUCLEOTIDE SEQUENCE [LARGE SCALE GENOMIC DNA]</scope>
    <source>
        <strain evidence="6">NLD-2019</strain>
        <tissue evidence="6">Leaf</tissue>
    </source>
</reference>
<dbReference type="Gene3D" id="3.40.395.10">
    <property type="entry name" value="Adenoviral Proteinase, Chain A"/>
    <property type="match status" value="1"/>
</dbReference>
<organism evidence="6 7">
    <name type="scientific">Mikania micrantha</name>
    <name type="common">bitter vine</name>
    <dbReference type="NCBI Taxonomy" id="192012"/>
    <lineage>
        <taxon>Eukaryota</taxon>
        <taxon>Viridiplantae</taxon>
        <taxon>Streptophyta</taxon>
        <taxon>Embryophyta</taxon>
        <taxon>Tracheophyta</taxon>
        <taxon>Spermatophyta</taxon>
        <taxon>Magnoliopsida</taxon>
        <taxon>eudicotyledons</taxon>
        <taxon>Gunneridae</taxon>
        <taxon>Pentapetalae</taxon>
        <taxon>asterids</taxon>
        <taxon>campanulids</taxon>
        <taxon>Asterales</taxon>
        <taxon>Asteraceae</taxon>
        <taxon>Asteroideae</taxon>
        <taxon>Heliantheae alliance</taxon>
        <taxon>Eupatorieae</taxon>
        <taxon>Mikania</taxon>
    </lineage>
</organism>
<evidence type="ECO:0000313" key="6">
    <source>
        <dbReference type="EMBL" id="KAD2804489.1"/>
    </source>
</evidence>
<proteinExistence type="inferred from homology"/>
<dbReference type="PANTHER" id="PTHR34835">
    <property type="entry name" value="OS07G0283600 PROTEIN-RELATED"/>
    <property type="match status" value="1"/>
</dbReference>
<protein>
    <recommendedName>
        <fullName evidence="5">Ubiquitin-like protease family profile domain-containing protein</fullName>
    </recommendedName>
</protein>
<evidence type="ECO:0000256" key="2">
    <source>
        <dbReference type="ARBA" id="ARBA00022670"/>
    </source>
</evidence>
<gene>
    <name evidence="6" type="ORF">E3N88_37866</name>
</gene>
<evidence type="ECO:0000256" key="4">
    <source>
        <dbReference type="SAM" id="Coils"/>
    </source>
</evidence>
<evidence type="ECO:0000256" key="3">
    <source>
        <dbReference type="ARBA" id="ARBA00022801"/>
    </source>
</evidence>
<dbReference type="PANTHER" id="PTHR34835:SF90">
    <property type="entry name" value="AMINOTRANSFERASE-LIKE PLANT MOBILE DOMAIN-CONTAINING PROTEIN"/>
    <property type="match status" value="1"/>
</dbReference>
<dbReference type="AlphaFoldDB" id="A0A5N6LSE0"/>
<dbReference type="GO" id="GO:0006508">
    <property type="term" value="P:proteolysis"/>
    <property type="evidence" value="ECO:0007669"/>
    <property type="project" value="UniProtKB-KW"/>
</dbReference>
<evidence type="ECO:0000259" key="5">
    <source>
        <dbReference type="Pfam" id="PF02902"/>
    </source>
</evidence>
<dbReference type="InterPro" id="IPR003653">
    <property type="entry name" value="Peptidase_C48_C"/>
</dbReference>
<dbReference type="GO" id="GO:0008234">
    <property type="term" value="F:cysteine-type peptidase activity"/>
    <property type="evidence" value="ECO:0007669"/>
    <property type="project" value="InterPro"/>
</dbReference>
<accession>A0A5N6LSE0</accession>